<comment type="caution">
    <text evidence="2">The sequence shown here is derived from an EMBL/GenBank/DDBJ whole genome shotgun (WGS) entry which is preliminary data.</text>
</comment>
<dbReference type="EMBL" id="JACEIB010000027">
    <property type="protein sequence ID" value="MBA2936447.1"/>
    <property type="molecule type" value="Genomic_DNA"/>
</dbReference>
<sequence>MRLRIEHRTHYEFSQPQRRLVQLLRVTPPSFDGQAVVDWHVEVDCDARLKRSRDGYGNEVTMLYVDGPIDRIALTVGGEVLTDDKAGMVQGAPEPLPVELFLRPTPQTIADAAITEFARDIAESAADPLSRLHGLCGALWRQIRFDAGDGNPHRDAASTFADGHGVCQDHAHVFVAAARVLGHPARYISGHLWRSDGQNVQPAAHAWAEAWVDGYGWIGFDPANGASPTDAYVRVAIGLDYRDAAPIAGARVGGGAETMHVEVAVAEAIQQRQSQSQ</sequence>
<dbReference type="PANTHER" id="PTHR33490:SF6">
    <property type="entry name" value="SLL1049 PROTEIN"/>
    <property type="match status" value="1"/>
</dbReference>
<evidence type="ECO:0000259" key="1">
    <source>
        <dbReference type="SMART" id="SM00460"/>
    </source>
</evidence>
<gene>
    <name evidence="2" type="ORF">HZF05_20380</name>
</gene>
<dbReference type="AlphaFoldDB" id="A0A838LBP2"/>
<dbReference type="InterPro" id="IPR038765">
    <property type="entry name" value="Papain-like_cys_pep_sf"/>
</dbReference>
<proteinExistence type="predicted"/>
<dbReference type="SMART" id="SM00460">
    <property type="entry name" value="TGc"/>
    <property type="match status" value="1"/>
</dbReference>
<dbReference type="Gene3D" id="3.10.620.30">
    <property type="match status" value="1"/>
</dbReference>
<dbReference type="InterPro" id="IPR013589">
    <property type="entry name" value="Bac_transglu_N"/>
</dbReference>
<protein>
    <submittedName>
        <fullName evidence="2">Transglutaminase family protein</fullName>
    </submittedName>
</protein>
<keyword evidence="3" id="KW-1185">Reference proteome</keyword>
<evidence type="ECO:0000313" key="3">
    <source>
        <dbReference type="Proteomes" id="UP000570166"/>
    </source>
</evidence>
<reference evidence="2 3" key="1">
    <citation type="submission" date="2020-07" db="EMBL/GenBank/DDBJ databases">
        <authorList>
            <person name="Sun Q."/>
        </authorList>
    </citation>
    <scope>NUCLEOTIDE SEQUENCE [LARGE SCALE GENOMIC DNA]</scope>
    <source>
        <strain evidence="2 3">CGMCC 1.13654</strain>
    </source>
</reference>
<dbReference type="Pfam" id="PF08379">
    <property type="entry name" value="Bact_transglu_N"/>
    <property type="match status" value="1"/>
</dbReference>
<organism evidence="2 3">
    <name type="scientific">Sphingomonas chungangi</name>
    <dbReference type="NCBI Taxonomy" id="2683589"/>
    <lineage>
        <taxon>Bacteria</taxon>
        <taxon>Pseudomonadati</taxon>
        <taxon>Pseudomonadota</taxon>
        <taxon>Alphaproteobacteria</taxon>
        <taxon>Sphingomonadales</taxon>
        <taxon>Sphingomonadaceae</taxon>
        <taxon>Sphingomonas</taxon>
    </lineage>
</organism>
<dbReference type="RefSeq" id="WP_160364293.1">
    <property type="nucleotide sequence ID" value="NZ_JACEIB010000027.1"/>
</dbReference>
<dbReference type="SUPFAM" id="SSF54001">
    <property type="entry name" value="Cysteine proteinases"/>
    <property type="match status" value="1"/>
</dbReference>
<dbReference type="InterPro" id="IPR002931">
    <property type="entry name" value="Transglutaminase-like"/>
</dbReference>
<dbReference type="Pfam" id="PF01841">
    <property type="entry name" value="Transglut_core"/>
    <property type="match status" value="1"/>
</dbReference>
<feature type="domain" description="Transglutaminase-like" evidence="1">
    <location>
        <begin position="159"/>
        <end position="224"/>
    </location>
</feature>
<accession>A0A838LBP2</accession>
<name>A0A838LBP2_9SPHN</name>
<evidence type="ECO:0000313" key="2">
    <source>
        <dbReference type="EMBL" id="MBA2936447.1"/>
    </source>
</evidence>
<dbReference type="PANTHER" id="PTHR33490">
    <property type="entry name" value="BLR5614 PROTEIN-RELATED"/>
    <property type="match status" value="1"/>
</dbReference>
<dbReference type="Proteomes" id="UP000570166">
    <property type="component" value="Unassembled WGS sequence"/>
</dbReference>